<feature type="domain" description="GH16" evidence="5">
    <location>
        <begin position="54"/>
        <end position="306"/>
    </location>
</feature>
<name>A0ABQ1WR21_9FLAO</name>
<dbReference type="PROSITE" id="PS51762">
    <property type="entry name" value="GH16_2"/>
    <property type="match status" value="1"/>
</dbReference>
<evidence type="ECO:0000313" key="6">
    <source>
        <dbReference type="EMBL" id="GGG40168.1"/>
    </source>
</evidence>
<dbReference type="Gene3D" id="2.60.120.200">
    <property type="match status" value="1"/>
</dbReference>
<keyword evidence="3" id="KW-0378">Hydrolase</keyword>
<dbReference type="SUPFAM" id="SSF49785">
    <property type="entry name" value="Galactose-binding domain-like"/>
    <property type="match status" value="1"/>
</dbReference>
<dbReference type="InterPro" id="IPR000757">
    <property type="entry name" value="Beta-glucanase-like"/>
</dbReference>
<dbReference type="InterPro" id="IPR016287">
    <property type="entry name" value="Beta_agarase"/>
</dbReference>
<keyword evidence="2" id="KW-0732">Signal</keyword>
<dbReference type="InterPro" id="IPR013320">
    <property type="entry name" value="ConA-like_dom_sf"/>
</dbReference>
<comment type="similarity">
    <text evidence="1">Belongs to the glycosyl hydrolase 16 family.</text>
</comment>
<keyword evidence="4" id="KW-0326">Glycosidase</keyword>
<dbReference type="Gene3D" id="2.60.120.260">
    <property type="entry name" value="Galactose-binding domain-like"/>
    <property type="match status" value="1"/>
</dbReference>
<proteinExistence type="inferred from homology"/>
<accession>A0ABQ1WR21</accession>
<evidence type="ECO:0000256" key="1">
    <source>
        <dbReference type="ARBA" id="ARBA00006865"/>
    </source>
</evidence>
<evidence type="ECO:0000256" key="2">
    <source>
        <dbReference type="ARBA" id="ARBA00022729"/>
    </source>
</evidence>
<protein>
    <recommendedName>
        <fullName evidence="5">GH16 domain-containing protein</fullName>
    </recommendedName>
</protein>
<reference evidence="7" key="1">
    <citation type="journal article" date="2019" name="Int. J. Syst. Evol. Microbiol.">
        <title>The Global Catalogue of Microorganisms (GCM) 10K type strain sequencing project: providing services to taxonomists for standard genome sequencing and annotation.</title>
        <authorList>
            <consortium name="The Broad Institute Genomics Platform"/>
            <consortium name="The Broad Institute Genome Sequencing Center for Infectious Disease"/>
            <person name="Wu L."/>
            <person name="Ma J."/>
        </authorList>
    </citation>
    <scope>NUCLEOTIDE SEQUENCE [LARGE SCALE GENOMIC DNA]</scope>
    <source>
        <strain evidence="7">CGMCC 1.15422</strain>
    </source>
</reference>
<keyword evidence="7" id="KW-1185">Reference proteome</keyword>
<evidence type="ECO:0000259" key="5">
    <source>
        <dbReference type="PROSITE" id="PS51762"/>
    </source>
</evidence>
<dbReference type="Proteomes" id="UP000605733">
    <property type="component" value="Unassembled WGS sequence"/>
</dbReference>
<sequence length="436" mass="48947">MRIKILFLSFIILPILGCSKSDDSTEQEPEQEVVDPQEPDITEGYMLANFSIDGEMGHPPTEENWEVEEILTDEFNGASLDEEKWNGLHPVWSGRVPSNFVRENTTQADGNLRLKSTSMVDDLSEVNDPENDVWVAAASMTSKAKSAKPGYYYEASIKASDLSMTSSFWFRIGEYSEIDVIEHLGHSSKENLAERLSYEYAANTHVYGPEQGPEPIGATYEMGTRGREEFHVYGFWWKDATTLLFYLNGEQVMEITPAVPFEEDLYLIFDTEVFTWAGLPKIENLKDDSKNTMLVDFVRTYKPATSDFDGGLVKNGSFNQSELANWYWKGTIALETNTLINDGEVFSLQLAPTGAVLQEVQVEKNTAYTLNYKVKNPGGSAKIGIFDIEEETISSNDSWSSKNLTFNSGDNTKIFITAENTGNFSVYVDGFKLAKQ</sequence>
<dbReference type="CDD" id="cd02178">
    <property type="entry name" value="GH16_beta_agarase"/>
    <property type="match status" value="1"/>
</dbReference>
<evidence type="ECO:0000256" key="3">
    <source>
        <dbReference type="ARBA" id="ARBA00022801"/>
    </source>
</evidence>
<organism evidence="6 7">
    <name type="scientific">Christiangramia forsetii</name>
    <dbReference type="NCBI Taxonomy" id="411153"/>
    <lineage>
        <taxon>Bacteria</taxon>
        <taxon>Pseudomonadati</taxon>
        <taxon>Bacteroidota</taxon>
        <taxon>Flavobacteriia</taxon>
        <taxon>Flavobacteriales</taxon>
        <taxon>Flavobacteriaceae</taxon>
        <taxon>Christiangramia</taxon>
    </lineage>
</organism>
<dbReference type="InterPro" id="IPR008979">
    <property type="entry name" value="Galactose-bd-like_sf"/>
</dbReference>
<evidence type="ECO:0000256" key="4">
    <source>
        <dbReference type="ARBA" id="ARBA00023295"/>
    </source>
</evidence>
<evidence type="ECO:0000313" key="7">
    <source>
        <dbReference type="Proteomes" id="UP000605733"/>
    </source>
</evidence>
<gene>
    <name evidence="6" type="ORF">GCM10011532_24880</name>
</gene>
<dbReference type="SUPFAM" id="SSF49899">
    <property type="entry name" value="Concanavalin A-like lectins/glucanases"/>
    <property type="match status" value="1"/>
</dbReference>
<dbReference type="EMBL" id="BMIX01000005">
    <property type="protein sequence ID" value="GGG40168.1"/>
    <property type="molecule type" value="Genomic_DNA"/>
</dbReference>
<comment type="caution">
    <text evidence="6">The sequence shown here is derived from an EMBL/GenBank/DDBJ whole genome shotgun (WGS) entry which is preliminary data.</text>
</comment>